<dbReference type="GO" id="GO:0006357">
    <property type="term" value="P:regulation of transcription by RNA polymerase II"/>
    <property type="evidence" value="ECO:0007669"/>
    <property type="project" value="TreeGrafter"/>
</dbReference>
<feature type="compositionally biased region" description="Polar residues" evidence="3">
    <location>
        <begin position="433"/>
        <end position="444"/>
    </location>
</feature>
<keyword evidence="1" id="KW-0863">Zinc-finger</keyword>
<feature type="region of interest" description="Disordered" evidence="3">
    <location>
        <begin position="600"/>
        <end position="639"/>
    </location>
</feature>
<feature type="region of interest" description="Disordered" evidence="3">
    <location>
        <begin position="388"/>
        <end position="469"/>
    </location>
</feature>
<evidence type="ECO:0000259" key="4">
    <source>
        <dbReference type="PROSITE" id="PS50157"/>
    </source>
</evidence>
<comment type="caution">
    <text evidence="5">The sequence shown here is derived from an EMBL/GenBank/DDBJ whole genome shotgun (WGS) entry which is preliminary data.</text>
</comment>
<dbReference type="InterPro" id="IPR013087">
    <property type="entry name" value="Znf_C2H2_type"/>
</dbReference>
<accession>A0AAN7YB07</accession>
<evidence type="ECO:0000256" key="1">
    <source>
        <dbReference type="PROSITE-ProRule" id="PRU00042"/>
    </source>
</evidence>
<name>A0AAN7YB07_9PEZI</name>
<evidence type="ECO:0000256" key="3">
    <source>
        <dbReference type="SAM" id="MobiDB-lite"/>
    </source>
</evidence>
<dbReference type="AlphaFoldDB" id="A0AAN7YB07"/>
<protein>
    <recommendedName>
        <fullName evidence="4">C2H2-type domain-containing protein</fullName>
    </recommendedName>
</protein>
<dbReference type="Proteomes" id="UP001310890">
    <property type="component" value="Unassembled WGS sequence"/>
</dbReference>
<dbReference type="PANTHER" id="PTHR46179:SF24">
    <property type="entry name" value="C2H2-TYPE DOMAIN-CONTAINING PROTEIN"/>
    <property type="match status" value="1"/>
</dbReference>
<dbReference type="GO" id="GO:0008270">
    <property type="term" value="F:zinc ion binding"/>
    <property type="evidence" value="ECO:0007669"/>
    <property type="project" value="UniProtKB-KW"/>
</dbReference>
<dbReference type="EMBL" id="JAVRRL010000144">
    <property type="protein sequence ID" value="KAK5107027.1"/>
    <property type="molecule type" value="Genomic_DNA"/>
</dbReference>
<dbReference type="PROSITE" id="PS50157">
    <property type="entry name" value="ZINC_FINGER_C2H2_2"/>
    <property type="match status" value="1"/>
</dbReference>
<feature type="compositionally biased region" description="Polar residues" evidence="3">
    <location>
        <begin position="413"/>
        <end position="426"/>
    </location>
</feature>
<dbReference type="SMART" id="SM00355">
    <property type="entry name" value="ZnF_C2H2"/>
    <property type="match status" value="3"/>
</dbReference>
<keyword evidence="2" id="KW-0175">Coiled coil</keyword>
<dbReference type="InterPro" id="IPR059095">
    <property type="entry name" value="Znf_C2H2_17_2nd"/>
</dbReference>
<gene>
    <name evidence="5" type="ORF">LTR62_001916</name>
</gene>
<feature type="region of interest" description="Disordered" evidence="3">
    <location>
        <begin position="20"/>
        <end position="49"/>
    </location>
</feature>
<dbReference type="InterPro" id="IPR051061">
    <property type="entry name" value="Zinc_finger_trans_reg"/>
</dbReference>
<feature type="coiled-coil region" evidence="2">
    <location>
        <begin position="815"/>
        <end position="842"/>
    </location>
</feature>
<keyword evidence="1" id="KW-0862">Zinc</keyword>
<dbReference type="InterPro" id="IPR059009">
    <property type="entry name" value="Znf_C2H2_17_1st"/>
</dbReference>
<proteinExistence type="predicted"/>
<dbReference type="Gene3D" id="3.30.160.60">
    <property type="entry name" value="Classic Zinc Finger"/>
    <property type="match status" value="2"/>
</dbReference>
<dbReference type="GO" id="GO:0005634">
    <property type="term" value="C:nucleus"/>
    <property type="evidence" value="ECO:0007669"/>
    <property type="project" value="TreeGrafter"/>
</dbReference>
<feature type="domain" description="C2H2-type" evidence="4">
    <location>
        <begin position="718"/>
        <end position="747"/>
    </location>
</feature>
<dbReference type="Pfam" id="PF26176">
    <property type="entry name" value="zf_C2H2_17_2"/>
    <property type="match status" value="1"/>
</dbReference>
<organism evidence="5 6">
    <name type="scientific">Meristemomyces frigidus</name>
    <dbReference type="NCBI Taxonomy" id="1508187"/>
    <lineage>
        <taxon>Eukaryota</taxon>
        <taxon>Fungi</taxon>
        <taxon>Dikarya</taxon>
        <taxon>Ascomycota</taxon>
        <taxon>Pezizomycotina</taxon>
        <taxon>Dothideomycetes</taxon>
        <taxon>Dothideomycetidae</taxon>
        <taxon>Mycosphaerellales</taxon>
        <taxon>Teratosphaeriaceae</taxon>
        <taxon>Meristemomyces</taxon>
    </lineage>
</organism>
<sequence>MTVRVLALVKGFCSRYARQARQDHRQSSKKGKFGNRGRYKRSGRPTRDVSRDMELKAYEEIDRYLGRKIACSLNRPGLPKKKEQPAIQLNLLDKLDGAVNNQSRDLATTAKDHCIFITRKAEFALFKLSPRELIELFIAAKQLLETLKGQRRLLEGNEIVNLEFDELGAANLEHLLLCLATALLQRFITEAFGQSRRWLVECQRDQNIHAEDWFFEYPRGQHPLSTTWPWALKPSLAVLWGVCWMFYTPGRWDAYGNWCSALTGEVMVAAHIARQYRIAMEPVSMMGVEGTRQERGAEGTYRQDMRQLMPRQGYTTSRAGPAPSRVSASPFRQQFLQPVANGGLHNTNRHINAPIVPSDQLQLQSEVYSARDLLRLYTDPILGSTATQHTSVPAASQAAAATSSGLPRVPQVHHSSSPSTQFQQHNRPYGHSAGSQWQHSSPDQSFVGHIRVPSSAPPQTRATPSTLTRPLPLPYYYDFSSLPQDTNSPNSAGTTYSTNSFNFQTQYYATMAEVAPAMAAMARAMPSADDYTPHDHMPDLDPAITNGRKRSYDEMAGPDEAHSVMPQPQPEMLSHLIPAQHDPTTYPPPPMQQHMPYTQQEMQEGPVSDQEPAGQDSAQEGDLQEESPRASKSVKRDAPQVNANGKMYCSVPECGGETFDRKCEYNKHMDKHQRPYRCANPDCAKLQGFTYSGGLLRHEREVHGKHGGPKAQLMCPVMDCKRHKGKGFTRRENLNEHVRRVHDGRTPAAVPQEAEDALKVVLEHAIAGAEPVAADLQLTESLPYPDSNATQYPVETAEMVKRRRIDEEPDVSVEVNEVQAENERLRSENDQLRAQLRDMETREAVREQRLAQFEAFFNAGQQPIQGQQEMQEMQVGAPDMKDQTDLA</sequence>
<dbReference type="PANTHER" id="PTHR46179">
    <property type="entry name" value="ZINC FINGER PROTEIN"/>
    <property type="match status" value="1"/>
</dbReference>
<feature type="compositionally biased region" description="Low complexity" evidence="3">
    <location>
        <begin position="865"/>
        <end position="874"/>
    </location>
</feature>
<feature type="compositionally biased region" description="Basic and acidic residues" evidence="3">
    <location>
        <begin position="626"/>
        <end position="638"/>
    </location>
</feature>
<keyword evidence="1" id="KW-0479">Metal-binding</keyword>
<feature type="compositionally biased region" description="Low complexity" evidence="3">
    <location>
        <begin position="394"/>
        <end position="404"/>
    </location>
</feature>
<reference evidence="5" key="1">
    <citation type="submission" date="2023-08" db="EMBL/GenBank/DDBJ databases">
        <title>Black Yeasts Isolated from many extreme environments.</title>
        <authorList>
            <person name="Coleine C."/>
            <person name="Stajich J.E."/>
            <person name="Selbmann L."/>
        </authorList>
    </citation>
    <scope>NUCLEOTIDE SEQUENCE</scope>
    <source>
        <strain evidence="5">CCFEE 5401</strain>
    </source>
</reference>
<evidence type="ECO:0000313" key="5">
    <source>
        <dbReference type="EMBL" id="KAK5107027.1"/>
    </source>
</evidence>
<feature type="compositionally biased region" description="Basic residues" evidence="3">
    <location>
        <begin position="27"/>
        <end position="44"/>
    </location>
</feature>
<dbReference type="Pfam" id="PF26177">
    <property type="entry name" value="zf_C2H2_17_1st"/>
    <property type="match status" value="1"/>
</dbReference>
<evidence type="ECO:0000256" key="2">
    <source>
        <dbReference type="SAM" id="Coils"/>
    </source>
</evidence>
<evidence type="ECO:0000313" key="6">
    <source>
        <dbReference type="Proteomes" id="UP001310890"/>
    </source>
</evidence>
<feature type="region of interest" description="Disordered" evidence="3">
    <location>
        <begin position="865"/>
        <end position="887"/>
    </location>
</feature>